<evidence type="ECO:0000313" key="2">
    <source>
        <dbReference type="Proteomes" id="UP000195609"/>
    </source>
</evidence>
<dbReference type="EMBL" id="CP017065">
    <property type="protein sequence ID" value="ARY90975.1"/>
    <property type="molecule type" value="Genomic_DNA"/>
</dbReference>
<dbReference type="AlphaFoldDB" id="A0AAN1EYB3"/>
<organism evidence="1 2">
    <name type="scientific">Lacticaseibacillus casei</name>
    <name type="common">Lactobacillus casei</name>
    <dbReference type="NCBI Taxonomy" id="1582"/>
    <lineage>
        <taxon>Bacteria</taxon>
        <taxon>Bacillati</taxon>
        <taxon>Bacillota</taxon>
        <taxon>Bacilli</taxon>
        <taxon>Lactobacillales</taxon>
        <taxon>Lactobacillaceae</taxon>
        <taxon>Lacticaseibacillus</taxon>
    </lineage>
</organism>
<gene>
    <name evidence="1" type="ORF">BGL52_04140</name>
</gene>
<sequence length="59" mass="7046">MGIYEDGLDQLPINASPLNEYRRIMKRFWSRFLKADKIRAKKKPEMLSNQHFGFLVESM</sequence>
<dbReference type="Proteomes" id="UP000195609">
    <property type="component" value="Chromosome"/>
</dbReference>
<evidence type="ECO:0000313" key="1">
    <source>
        <dbReference type="EMBL" id="ARY90975.1"/>
    </source>
</evidence>
<proteinExistence type="predicted"/>
<protein>
    <submittedName>
        <fullName evidence="1">Uncharacterized protein</fullName>
    </submittedName>
</protein>
<reference evidence="1 2" key="1">
    <citation type="journal article" date="2017" name="Front. Immunol.">
        <title>Complete Genome Sequence of Lactobacillus casei LC5, a Potential Probiotics for Atopic Dermatitis.</title>
        <authorList>
            <person name="Kang J."/>
            <person name="Chung W.H."/>
            <person name="Lim T.J."/>
            <person name="Whon T.W."/>
            <person name="Lim S."/>
            <person name="Nam Y.D."/>
        </authorList>
    </citation>
    <scope>NUCLEOTIDE SEQUENCE [LARGE SCALE GENOMIC DNA]</scope>
    <source>
        <strain evidence="1 2">LC5</strain>
    </source>
</reference>
<name>A0AAN1EYB3_LACCA</name>
<accession>A0AAN1EYB3</accession>